<accession>A0ABM0M2S6</accession>
<dbReference type="CDD" id="cd22860">
    <property type="entry name" value="PDRG1"/>
    <property type="match status" value="1"/>
</dbReference>
<organism evidence="4 5">
    <name type="scientific">Saccoglossus kowalevskii</name>
    <name type="common">Acorn worm</name>
    <dbReference type="NCBI Taxonomy" id="10224"/>
    <lineage>
        <taxon>Eukaryota</taxon>
        <taxon>Metazoa</taxon>
        <taxon>Hemichordata</taxon>
        <taxon>Enteropneusta</taxon>
        <taxon>Harrimaniidae</taxon>
        <taxon>Saccoglossus</taxon>
    </lineage>
</organism>
<evidence type="ECO:0000256" key="3">
    <source>
        <dbReference type="ARBA" id="ARBA00023186"/>
    </source>
</evidence>
<evidence type="ECO:0000313" key="4">
    <source>
        <dbReference type="Proteomes" id="UP000694865"/>
    </source>
</evidence>
<dbReference type="InterPro" id="IPR030482">
    <property type="entry name" value="PDRG1"/>
</dbReference>
<comment type="subcellular location">
    <subcellularLocation>
        <location evidence="1">Cytoplasm</location>
    </subcellularLocation>
</comment>
<keyword evidence="3" id="KW-0143">Chaperone</keyword>
<keyword evidence="4" id="KW-1185">Reference proteome</keyword>
<reference evidence="5" key="1">
    <citation type="submission" date="2025-08" db="UniProtKB">
        <authorList>
            <consortium name="RefSeq"/>
        </authorList>
    </citation>
    <scope>IDENTIFICATION</scope>
    <source>
        <tissue evidence="5">Testes</tissue>
    </source>
</reference>
<evidence type="ECO:0000256" key="1">
    <source>
        <dbReference type="ARBA" id="ARBA00004496"/>
    </source>
</evidence>
<sequence length="110" mass="12705">METQSRQESPEFVLDHFEEVEGLAEEIVTDKHQIIDLDRKRNKNREALRALGKMQPVPGKDQNNIESEIGKLRDNLKPKVSKLRELEGRPEAKGFNLEALSRDEINAVHY</sequence>
<dbReference type="Proteomes" id="UP000694865">
    <property type="component" value="Unplaced"/>
</dbReference>
<protein>
    <submittedName>
        <fullName evidence="5">P53 and DNA damage-regulated protein 1-like</fullName>
    </submittedName>
</protein>
<evidence type="ECO:0000256" key="2">
    <source>
        <dbReference type="ARBA" id="ARBA00022490"/>
    </source>
</evidence>
<keyword evidence="2" id="KW-0963">Cytoplasm</keyword>
<dbReference type="PANTHER" id="PTHR21162">
    <property type="entry name" value="P53 AND DNA DAMAGE-REGULATED PROTEIN"/>
    <property type="match status" value="1"/>
</dbReference>
<gene>
    <name evidence="5" type="primary">LOC102803884</name>
</gene>
<proteinExistence type="predicted"/>
<evidence type="ECO:0000313" key="5">
    <source>
        <dbReference type="RefSeq" id="XP_006814317.1"/>
    </source>
</evidence>
<dbReference type="GeneID" id="102803884"/>
<dbReference type="RefSeq" id="XP_006814317.1">
    <property type="nucleotide sequence ID" value="XM_006814254.1"/>
</dbReference>
<name>A0ABM0M2S6_SACKO</name>
<dbReference type="PANTHER" id="PTHR21162:SF0">
    <property type="entry name" value="P53 AND DNA DAMAGE-REGULATED PROTEIN 1"/>
    <property type="match status" value="1"/>
</dbReference>